<organism evidence="2 3">
    <name type="scientific">Pelagimonas varians</name>
    <dbReference type="NCBI Taxonomy" id="696760"/>
    <lineage>
        <taxon>Bacteria</taxon>
        <taxon>Pseudomonadati</taxon>
        <taxon>Pseudomonadota</taxon>
        <taxon>Alphaproteobacteria</taxon>
        <taxon>Rhodobacterales</taxon>
        <taxon>Roseobacteraceae</taxon>
        <taxon>Pelagimonas</taxon>
    </lineage>
</organism>
<keyword evidence="3" id="KW-1185">Reference proteome</keyword>
<evidence type="ECO:0000256" key="1">
    <source>
        <dbReference type="SAM" id="SignalP"/>
    </source>
</evidence>
<gene>
    <name evidence="2" type="ORF">PEV8663_03904</name>
</gene>
<dbReference type="EMBL" id="FXYH01000018">
    <property type="protein sequence ID" value="SMX48676.1"/>
    <property type="molecule type" value="Genomic_DNA"/>
</dbReference>
<dbReference type="AlphaFoldDB" id="A0A238L2W7"/>
<sequence length="68" mass="7176">MSNRNQILPLSSAIVLGMLCAGGLLTSQAQSSGWQAGPSVFAGPVEADISQQWTANPDTHLRRLLAQN</sequence>
<accession>A0A238L2W7</accession>
<feature type="chain" id="PRO_5012037114" evidence="1">
    <location>
        <begin position="30"/>
        <end position="68"/>
    </location>
</feature>
<evidence type="ECO:0000313" key="3">
    <source>
        <dbReference type="Proteomes" id="UP000220836"/>
    </source>
</evidence>
<dbReference type="Proteomes" id="UP000220836">
    <property type="component" value="Unassembled WGS sequence"/>
</dbReference>
<feature type="signal peptide" evidence="1">
    <location>
        <begin position="1"/>
        <end position="29"/>
    </location>
</feature>
<reference evidence="2 3" key="1">
    <citation type="submission" date="2017-05" db="EMBL/GenBank/DDBJ databases">
        <authorList>
            <person name="Song R."/>
            <person name="Chenine A.L."/>
            <person name="Ruprecht R.M."/>
        </authorList>
    </citation>
    <scope>NUCLEOTIDE SEQUENCE [LARGE SCALE GENOMIC DNA]</scope>
    <source>
        <strain evidence="2 3">CECT 8663</strain>
    </source>
</reference>
<name>A0A238L2W7_9RHOB</name>
<proteinExistence type="predicted"/>
<keyword evidence="1" id="KW-0732">Signal</keyword>
<protein>
    <submittedName>
        <fullName evidence="2">Uncharacterized protein</fullName>
    </submittedName>
</protein>
<dbReference type="RefSeq" id="WP_097806346.1">
    <property type="nucleotide sequence ID" value="NZ_CBDIHF020000004.1"/>
</dbReference>
<evidence type="ECO:0000313" key="2">
    <source>
        <dbReference type="EMBL" id="SMX48676.1"/>
    </source>
</evidence>